<dbReference type="WormBase" id="ZK813.7">
    <property type="protein sequence ID" value="CE41094"/>
    <property type="gene ID" value="WBGene00045394"/>
</dbReference>
<feature type="chain" id="PRO_5002682662" evidence="2">
    <location>
        <begin position="18"/>
        <end position="127"/>
    </location>
</feature>
<dbReference type="HOGENOM" id="CLU_1972485_0_0_1"/>
<gene>
    <name evidence="3" type="ORF">CELE_ZK813.7</name>
    <name evidence="3 5" type="ORF">ZK813.7</name>
</gene>
<dbReference type="AlphaFoldDB" id="A5HU91"/>
<feature type="compositionally biased region" description="Basic and acidic residues" evidence="1">
    <location>
        <begin position="113"/>
        <end position="127"/>
    </location>
</feature>
<reference evidence="3 4" key="1">
    <citation type="journal article" date="1998" name="Science">
        <title>Genome sequence of the nematode C. elegans: a platform for investigating biology.</title>
        <authorList>
            <consortium name="The C. elegans sequencing consortium"/>
            <person name="Sulson J.E."/>
            <person name="Waterston R."/>
        </authorList>
    </citation>
    <scope>NUCLEOTIDE SEQUENCE [LARGE SCALE GENOMIC DNA]</scope>
    <source>
        <strain evidence="3 4">Bristol N2</strain>
    </source>
</reference>
<keyword evidence="4" id="KW-1185">Reference proteome</keyword>
<dbReference type="PeptideAtlas" id="A5HU91"/>
<evidence type="ECO:0000256" key="2">
    <source>
        <dbReference type="SAM" id="SignalP"/>
    </source>
</evidence>
<dbReference type="Proteomes" id="UP000001940">
    <property type="component" value="Chromosome X"/>
</dbReference>
<accession>A5HU91</accession>
<dbReference type="Bgee" id="WBGene00045394">
    <property type="expression patterns" value="Expressed in adult organism and 3 other cell types or tissues"/>
</dbReference>
<dbReference type="RefSeq" id="NP_001123197.1">
    <property type="nucleotide sequence ID" value="NM_001129725.2"/>
</dbReference>
<dbReference type="UCSC" id="ZK813.7">
    <property type="organism name" value="c. elegans"/>
</dbReference>
<dbReference type="PaxDb" id="6239-ZK813.7.1"/>
<dbReference type="AGR" id="WB:WBGene00045394"/>
<evidence type="ECO:0000313" key="3">
    <source>
        <dbReference type="EMBL" id="CCD63041.1"/>
    </source>
</evidence>
<dbReference type="EMBL" id="BX284606">
    <property type="protein sequence ID" value="CCD63041.1"/>
    <property type="molecule type" value="Genomic_DNA"/>
</dbReference>
<dbReference type="KEGG" id="cel:CELE_ZK813.7"/>
<protein>
    <submittedName>
        <fullName evidence="3">Neuropeptide-Like Protein</fullName>
    </submittedName>
</protein>
<evidence type="ECO:0000313" key="4">
    <source>
        <dbReference type="Proteomes" id="UP000001940"/>
    </source>
</evidence>
<feature type="signal peptide" evidence="2">
    <location>
        <begin position="1"/>
        <end position="17"/>
    </location>
</feature>
<proteinExistence type="predicted"/>
<evidence type="ECO:0000313" key="5">
    <source>
        <dbReference type="WormBase" id="ZK813.7"/>
    </source>
</evidence>
<feature type="compositionally biased region" description="Low complexity" evidence="1">
    <location>
        <begin position="89"/>
        <end position="102"/>
    </location>
</feature>
<evidence type="ECO:0000256" key="1">
    <source>
        <dbReference type="SAM" id="MobiDB-lite"/>
    </source>
</evidence>
<sequence length="127" mass="14566">MKVLIFASALLFLFVSANKDTEPLFGTIDTWGYVQSRMLHHREERSASNSHSRSHESSELKPAGFGRPQPGPIRRSSESRESRERRKNNTPNPLNQQPTGNGFVPRRSSHSNSDSRDRSRERRVNQH</sequence>
<dbReference type="GeneID" id="6418876"/>
<feature type="region of interest" description="Disordered" evidence="1">
    <location>
        <begin position="41"/>
        <end position="127"/>
    </location>
</feature>
<feature type="compositionally biased region" description="Basic and acidic residues" evidence="1">
    <location>
        <begin position="75"/>
        <end position="84"/>
    </location>
</feature>
<dbReference type="STRING" id="6239.ZK813.7.1"/>
<dbReference type="CTD" id="6418876"/>
<dbReference type="InParanoid" id="A5HU91"/>
<organism evidence="3 4">
    <name type="scientific">Caenorhabditis elegans</name>
    <dbReference type="NCBI Taxonomy" id="6239"/>
    <lineage>
        <taxon>Eukaryota</taxon>
        <taxon>Metazoa</taxon>
        <taxon>Ecdysozoa</taxon>
        <taxon>Nematoda</taxon>
        <taxon>Chromadorea</taxon>
        <taxon>Rhabditida</taxon>
        <taxon>Rhabditina</taxon>
        <taxon>Rhabditomorpha</taxon>
        <taxon>Rhabditoidea</taxon>
        <taxon>Rhabditidae</taxon>
        <taxon>Peloderinae</taxon>
        <taxon>Caenorhabditis</taxon>
    </lineage>
</organism>
<keyword evidence="2" id="KW-0732">Signal</keyword>
<name>A5HU91_CAEEL</name>